<dbReference type="STRING" id="83219.PM02_03025"/>
<dbReference type="Proteomes" id="UP000027337">
    <property type="component" value="Unassembled WGS sequence"/>
</dbReference>
<dbReference type="SUPFAM" id="SSF52540">
    <property type="entry name" value="P-loop containing nucleoside triphosphate hydrolases"/>
    <property type="match status" value="1"/>
</dbReference>
<sequence length="243" mass="25641">MLPDSPFGQVISLSHKHLVQDVPRPGDAAAPGAAVLRDVLAGGPFDAAAAGFVLAALPDSAAPVLWVSDRMSRRENGRLYGPALAQFGLKGPILRVEVSHPRDVLWAMEEGAGCAGLAAVVGEIHGAPEVLSFTATKRLALRAETAQLPVWLIRSADHGALSAARERWRLSSLPSQMHPDNPQAPGLPQWEAELFRARGRAPGVWSAGYDRSARTAADRLRLVSRSGDGPLAEDHRAAADAAG</sequence>
<reference evidence="2 3" key="1">
    <citation type="journal article" date="2014" name="Genome Announc.">
        <title>Draft Genome Sequences of Two Isolates of the Roseobacter Group, Sulfitobacter sp. Strains 3SOLIMAR09 and 1FIGIMAR09, from Harbors of Mallorca Island (Mediterranean Sea).</title>
        <authorList>
            <person name="Mas-Llado M."/>
            <person name="Pina-Villalonga J.M."/>
            <person name="Brunet-Galmes I."/>
            <person name="Nogales B."/>
            <person name="Bosch R."/>
        </authorList>
    </citation>
    <scope>NUCLEOTIDE SEQUENCE [LARGE SCALE GENOMIC DNA]</scope>
    <source>
        <strain evidence="2 3">1FIGIMAR09</strain>
    </source>
</reference>
<gene>
    <name evidence="2" type="ORF">PM02_03025</name>
</gene>
<feature type="region of interest" description="Disordered" evidence="1">
    <location>
        <begin position="221"/>
        <end position="243"/>
    </location>
</feature>
<evidence type="ECO:0008006" key="4">
    <source>
        <dbReference type="Google" id="ProtNLM"/>
    </source>
</evidence>
<dbReference type="eggNOG" id="COG4544">
    <property type="taxonomic scope" value="Bacteria"/>
</dbReference>
<name>A0A061SWK9_9RHOB</name>
<dbReference type="EMBL" id="JEMU01000002">
    <property type="protein sequence ID" value="KAJ04433.1"/>
    <property type="molecule type" value="Genomic_DNA"/>
</dbReference>
<keyword evidence="3" id="KW-1185">Reference proteome</keyword>
<accession>A0A061SWK9</accession>
<evidence type="ECO:0000313" key="2">
    <source>
        <dbReference type="EMBL" id="KAJ04433.1"/>
    </source>
</evidence>
<evidence type="ECO:0000256" key="1">
    <source>
        <dbReference type="SAM" id="MobiDB-lite"/>
    </source>
</evidence>
<proteinExistence type="predicted"/>
<dbReference type="AlphaFoldDB" id="A0A061SWK9"/>
<evidence type="ECO:0000313" key="3">
    <source>
        <dbReference type="Proteomes" id="UP000027337"/>
    </source>
</evidence>
<dbReference type="InterPro" id="IPR027417">
    <property type="entry name" value="P-loop_NTPase"/>
</dbReference>
<protein>
    <recommendedName>
        <fullName evidence="4">Protein ImuA</fullName>
    </recommendedName>
</protein>
<feature type="compositionally biased region" description="Basic and acidic residues" evidence="1">
    <location>
        <begin position="232"/>
        <end position="243"/>
    </location>
</feature>
<dbReference type="RefSeq" id="WP_051584018.1">
    <property type="nucleotide sequence ID" value="NZ_JEMU01000002.1"/>
</dbReference>
<organism evidence="2 3">
    <name type="scientific">Sulfitobacter mediterraneus</name>
    <dbReference type="NCBI Taxonomy" id="83219"/>
    <lineage>
        <taxon>Bacteria</taxon>
        <taxon>Pseudomonadati</taxon>
        <taxon>Pseudomonadota</taxon>
        <taxon>Alphaproteobacteria</taxon>
        <taxon>Rhodobacterales</taxon>
        <taxon>Roseobacteraceae</taxon>
        <taxon>Sulfitobacter</taxon>
    </lineage>
</organism>
<dbReference type="Gene3D" id="3.40.50.300">
    <property type="entry name" value="P-loop containing nucleotide triphosphate hydrolases"/>
    <property type="match status" value="1"/>
</dbReference>
<comment type="caution">
    <text evidence="2">The sequence shown here is derived from an EMBL/GenBank/DDBJ whole genome shotgun (WGS) entry which is preliminary data.</text>
</comment>